<dbReference type="AlphaFoldDB" id="A0A379G996"/>
<sequence length="72" mass="8224">MRRIAVNTAIYNNKCIEPAVIELVGDRVEHFFQLKEEISMTEWIGGEVVLQVHCGELRAYKDGQMLSESQSL</sequence>
<evidence type="ECO:0000313" key="2">
    <source>
        <dbReference type="Proteomes" id="UP000254235"/>
    </source>
</evidence>
<dbReference type="OrthoDB" id="1073196at2"/>
<organism evidence="1 2">
    <name type="scientific">Prevotella pallens</name>
    <dbReference type="NCBI Taxonomy" id="60133"/>
    <lineage>
        <taxon>Bacteria</taxon>
        <taxon>Pseudomonadati</taxon>
        <taxon>Bacteroidota</taxon>
        <taxon>Bacteroidia</taxon>
        <taxon>Bacteroidales</taxon>
        <taxon>Prevotellaceae</taxon>
        <taxon>Prevotella</taxon>
    </lineage>
</organism>
<dbReference type="GeneID" id="78571726"/>
<accession>A0A379G996</accession>
<name>A0A379G996_9BACT</name>
<dbReference type="RefSeq" id="WP_115084014.1">
    <property type="nucleotide sequence ID" value="NZ_CAKAQN010000014.1"/>
</dbReference>
<dbReference type="Proteomes" id="UP000254235">
    <property type="component" value="Unassembled WGS sequence"/>
</dbReference>
<gene>
    <name evidence="1" type="ORF">NCTC13043_02090</name>
</gene>
<reference evidence="1 2" key="1">
    <citation type="submission" date="2018-06" db="EMBL/GenBank/DDBJ databases">
        <authorList>
            <consortium name="Pathogen Informatics"/>
            <person name="Doyle S."/>
        </authorList>
    </citation>
    <scope>NUCLEOTIDE SEQUENCE [LARGE SCALE GENOMIC DNA]</scope>
    <source>
        <strain evidence="1 2">NCTC13043</strain>
    </source>
</reference>
<protein>
    <submittedName>
        <fullName evidence="1">Uncharacterized protein</fullName>
    </submittedName>
</protein>
<dbReference type="EMBL" id="UGTP01000002">
    <property type="protein sequence ID" value="SUC37600.1"/>
    <property type="molecule type" value="Genomic_DNA"/>
</dbReference>
<proteinExistence type="predicted"/>
<evidence type="ECO:0000313" key="1">
    <source>
        <dbReference type="EMBL" id="SUC37600.1"/>
    </source>
</evidence>